<feature type="compositionally biased region" description="Polar residues" evidence="1">
    <location>
        <begin position="85"/>
        <end position="100"/>
    </location>
</feature>
<organism evidence="2 3">
    <name type="scientific">Roridomyces roridus</name>
    <dbReference type="NCBI Taxonomy" id="1738132"/>
    <lineage>
        <taxon>Eukaryota</taxon>
        <taxon>Fungi</taxon>
        <taxon>Dikarya</taxon>
        <taxon>Basidiomycota</taxon>
        <taxon>Agaricomycotina</taxon>
        <taxon>Agaricomycetes</taxon>
        <taxon>Agaricomycetidae</taxon>
        <taxon>Agaricales</taxon>
        <taxon>Marasmiineae</taxon>
        <taxon>Mycenaceae</taxon>
        <taxon>Roridomyces</taxon>
    </lineage>
</organism>
<evidence type="ECO:0000313" key="3">
    <source>
        <dbReference type="Proteomes" id="UP001221142"/>
    </source>
</evidence>
<gene>
    <name evidence="2" type="ORF">FB45DRAFT_943097</name>
</gene>
<evidence type="ECO:0000313" key="2">
    <source>
        <dbReference type="EMBL" id="KAJ7609838.1"/>
    </source>
</evidence>
<dbReference type="Proteomes" id="UP001221142">
    <property type="component" value="Unassembled WGS sequence"/>
</dbReference>
<accession>A0AAD7B4U1</accession>
<dbReference type="AlphaFoldDB" id="A0AAD7B4U1"/>
<feature type="non-terminal residue" evidence="2">
    <location>
        <position position="1"/>
    </location>
</feature>
<reference evidence="2" key="1">
    <citation type="submission" date="2023-03" db="EMBL/GenBank/DDBJ databases">
        <title>Massive genome expansion in bonnet fungi (Mycena s.s.) driven by repeated elements and novel gene families across ecological guilds.</title>
        <authorList>
            <consortium name="Lawrence Berkeley National Laboratory"/>
            <person name="Harder C.B."/>
            <person name="Miyauchi S."/>
            <person name="Viragh M."/>
            <person name="Kuo A."/>
            <person name="Thoen E."/>
            <person name="Andreopoulos B."/>
            <person name="Lu D."/>
            <person name="Skrede I."/>
            <person name="Drula E."/>
            <person name="Henrissat B."/>
            <person name="Morin E."/>
            <person name="Kohler A."/>
            <person name="Barry K."/>
            <person name="LaButti K."/>
            <person name="Morin E."/>
            <person name="Salamov A."/>
            <person name="Lipzen A."/>
            <person name="Mereny Z."/>
            <person name="Hegedus B."/>
            <person name="Baldrian P."/>
            <person name="Stursova M."/>
            <person name="Weitz H."/>
            <person name="Taylor A."/>
            <person name="Grigoriev I.V."/>
            <person name="Nagy L.G."/>
            <person name="Martin F."/>
            <person name="Kauserud H."/>
        </authorList>
    </citation>
    <scope>NUCLEOTIDE SEQUENCE</scope>
    <source>
        <strain evidence="2">9284</strain>
    </source>
</reference>
<sequence length="139" mass="14896">MRKVMVALSSASSSAIRAAVFSPPFVVARLPVASILTKSHGKLFYTFPSGQQPDSPPTPHSVSLTQARPAAPHDALTFLMPPSPTTTWNTSARAQGTAPLTPNARAPSRPSRPDHSDIEIVQPLTVKPRPQLSRPRHHG</sequence>
<evidence type="ECO:0000256" key="1">
    <source>
        <dbReference type="SAM" id="MobiDB-lite"/>
    </source>
</evidence>
<comment type="caution">
    <text evidence="2">The sequence shown here is derived from an EMBL/GenBank/DDBJ whole genome shotgun (WGS) entry which is preliminary data.</text>
</comment>
<keyword evidence="3" id="KW-1185">Reference proteome</keyword>
<protein>
    <submittedName>
        <fullName evidence="2">Uncharacterized protein</fullName>
    </submittedName>
</protein>
<name>A0AAD7B4U1_9AGAR</name>
<dbReference type="EMBL" id="JARKIF010000037">
    <property type="protein sequence ID" value="KAJ7609838.1"/>
    <property type="molecule type" value="Genomic_DNA"/>
</dbReference>
<feature type="region of interest" description="Disordered" evidence="1">
    <location>
        <begin position="47"/>
        <end position="139"/>
    </location>
</feature>
<proteinExistence type="predicted"/>